<evidence type="ECO:0000313" key="1">
    <source>
        <dbReference type="EMBL" id="NWH06433.1"/>
    </source>
</evidence>
<dbReference type="EMBL" id="JACADJ010000076">
    <property type="protein sequence ID" value="NWH06433.1"/>
    <property type="molecule type" value="Genomic_DNA"/>
</dbReference>
<evidence type="ECO:0008006" key="3">
    <source>
        <dbReference type="Google" id="ProtNLM"/>
    </source>
</evidence>
<protein>
    <recommendedName>
        <fullName evidence="3">CRISPR-associated protein Csm4</fullName>
    </recommendedName>
</protein>
<dbReference type="RefSeq" id="WP_178367886.1">
    <property type="nucleotide sequence ID" value="NZ_JACADJ010000076.1"/>
</dbReference>
<accession>A0A850T3V0</accession>
<name>A0A850T3V0_9BACT</name>
<gene>
    <name evidence="1" type="ORF">HXW94_15830</name>
</gene>
<dbReference type="AlphaFoldDB" id="A0A850T3V0"/>
<keyword evidence="2" id="KW-1185">Reference proteome</keyword>
<proteinExistence type="predicted"/>
<reference evidence="1 2" key="1">
    <citation type="submission" date="2020-06" db="EMBL/GenBank/DDBJ databases">
        <title>High-quality draft genome of sulfate reducer Desulfobacter latus type strain AcrS2 isolated from marine sediment.</title>
        <authorList>
            <person name="Hoppe M."/>
            <person name="Larsen C.K."/>
            <person name="Marshall I.P.G."/>
            <person name="Schramm A."/>
            <person name="Marietou A.G."/>
        </authorList>
    </citation>
    <scope>NUCLEOTIDE SEQUENCE [LARGE SCALE GENOMIC DNA]</scope>
    <source>
        <strain evidence="1 2">AcRS2</strain>
    </source>
</reference>
<dbReference type="Proteomes" id="UP000553343">
    <property type="component" value="Unassembled WGS sequence"/>
</dbReference>
<organism evidence="1 2">
    <name type="scientific">Desulfobacter latus</name>
    <dbReference type="NCBI Taxonomy" id="2292"/>
    <lineage>
        <taxon>Bacteria</taxon>
        <taxon>Pseudomonadati</taxon>
        <taxon>Thermodesulfobacteriota</taxon>
        <taxon>Desulfobacteria</taxon>
        <taxon>Desulfobacterales</taxon>
        <taxon>Desulfobacteraceae</taxon>
        <taxon>Desulfobacter</taxon>
    </lineage>
</organism>
<sequence length="327" mass="36107">MELYKITIRPDSGFGTSVKGDTLFGHFCWQAAHDPDLLKTDLETAIEQYARKPFAVFSSAVPTDAVQGAPHCFKRPDIPLDWFLSSEQLSKKEKILAAKDLKGKKWIKGNVDLILDATRKNLAADSDFMDNGVSEIGTYAHNTINRMTGTTGKGRFAPFETTISWFYPGVLLSLFILADPEFLDKEDLVKGMSRIGKFGFGRDASTGMGRFTILDTCLLPLPDLSAGDALYTLAPCLPEKERFNQTWFTPFVRFGKHGDLLAGVRRPFKNPVVMADEGAVCIPAEKIETPYIGCAVTHVSKAMPETVVQAYAPVLPIRLGGRHENNL</sequence>
<evidence type="ECO:0000313" key="2">
    <source>
        <dbReference type="Proteomes" id="UP000553343"/>
    </source>
</evidence>
<comment type="caution">
    <text evidence="1">The sequence shown here is derived from an EMBL/GenBank/DDBJ whole genome shotgun (WGS) entry which is preliminary data.</text>
</comment>